<feature type="domain" description="Cyclic nucleotide-binding" evidence="4">
    <location>
        <begin position="21"/>
        <end position="124"/>
    </location>
</feature>
<dbReference type="CDD" id="cd00038">
    <property type="entry name" value="CAP_ED"/>
    <property type="match status" value="1"/>
</dbReference>
<dbReference type="InterPro" id="IPR000595">
    <property type="entry name" value="cNMP-bd_dom"/>
</dbReference>
<dbReference type="Proteomes" id="UP000236893">
    <property type="component" value="Unassembled WGS sequence"/>
</dbReference>
<dbReference type="PANTHER" id="PTHR24567:SF74">
    <property type="entry name" value="HTH-TYPE TRANSCRIPTIONAL REGULATOR ARCR"/>
    <property type="match status" value="1"/>
</dbReference>
<evidence type="ECO:0000259" key="5">
    <source>
        <dbReference type="PROSITE" id="PS51063"/>
    </source>
</evidence>
<dbReference type="PROSITE" id="PS51063">
    <property type="entry name" value="HTH_CRP_2"/>
    <property type="match status" value="1"/>
</dbReference>
<evidence type="ECO:0000256" key="2">
    <source>
        <dbReference type="ARBA" id="ARBA00023125"/>
    </source>
</evidence>
<dbReference type="SMART" id="SM00419">
    <property type="entry name" value="HTH_CRP"/>
    <property type="match status" value="1"/>
</dbReference>
<dbReference type="Pfam" id="PF13545">
    <property type="entry name" value="HTH_Crp_2"/>
    <property type="match status" value="1"/>
</dbReference>
<accession>A0A2S5A4K7</accession>
<keyword evidence="1" id="KW-0805">Transcription regulation</keyword>
<dbReference type="InterPro" id="IPR036388">
    <property type="entry name" value="WH-like_DNA-bd_sf"/>
</dbReference>
<evidence type="ECO:0000259" key="4">
    <source>
        <dbReference type="PROSITE" id="PS50042"/>
    </source>
</evidence>
<keyword evidence="7" id="KW-1185">Reference proteome</keyword>
<evidence type="ECO:0000256" key="1">
    <source>
        <dbReference type="ARBA" id="ARBA00023015"/>
    </source>
</evidence>
<dbReference type="InterPro" id="IPR014710">
    <property type="entry name" value="RmlC-like_jellyroll"/>
</dbReference>
<evidence type="ECO:0000313" key="6">
    <source>
        <dbReference type="EMBL" id="POY37518.1"/>
    </source>
</evidence>
<dbReference type="AlphaFoldDB" id="A0A2S5A4K7"/>
<reference evidence="6 7" key="1">
    <citation type="submission" date="2018-01" db="EMBL/GenBank/DDBJ databases">
        <authorList>
            <person name="Gaut B.S."/>
            <person name="Morton B.R."/>
            <person name="Clegg M.T."/>
            <person name="Duvall M.R."/>
        </authorList>
    </citation>
    <scope>NUCLEOTIDE SEQUENCE [LARGE SCALE GENOMIC DNA]</scope>
    <source>
        <strain evidence="6 7">HR-AV</strain>
    </source>
</reference>
<dbReference type="Gene3D" id="1.10.10.10">
    <property type="entry name" value="Winged helix-like DNA-binding domain superfamily/Winged helix DNA-binding domain"/>
    <property type="match status" value="1"/>
</dbReference>
<dbReference type="PROSITE" id="PS50042">
    <property type="entry name" value="CNMP_BINDING_3"/>
    <property type="match status" value="1"/>
</dbReference>
<dbReference type="InterPro" id="IPR018490">
    <property type="entry name" value="cNMP-bd_dom_sf"/>
</dbReference>
<dbReference type="PANTHER" id="PTHR24567">
    <property type="entry name" value="CRP FAMILY TRANSCRIPTIONAL REGULATORY PROTEIN"/>
    <property type="match status" value="1"/>
</dbReference>
<keyword evidence="2" id="KW-0238">DNA-binding</keyword>
<dbReference type="GO" id="GO:0003677">
    <property type="term" value="F:DNA binding"/>
    <property type="evidence" value="ECO:0007669"/>
    <property type="project" value="UniProtKB-KW"/>
</dbReference>
<dbReference type="EMBL" id="PQVF01000004">
    <property type="protein sequence ID" value="POY37518.1"/>
    <property type="molecule type" value="Genomic_DNA"/>
</dbReference>
<dbReference type="GO" id="GO:0005829">
    <property type="term" value="C:cytosol"/>
    <property type="evidence" value="ECO:0007669"/>
    <property type="project" value="TreeGrafter"/>
</dbReference>
<dbReference type="SMART" id="SM00100">
    <property type="entry name" value="cNMP"/>
    <property type="match status" value="1"/>
</dbReference>
<comment type="caution">
    <text evidence="6">The sequence shown here is derived from an EMBL/GenBank/DDBJ whole genome shotgun (WGS) entry which is preliminary data.</text>
</comment>
<name>A0A2S5A4K7_9SPHI</name>
<dbReference type="PRINTS" id="PR00034">
    <property type="entry name" value="HTHCRP"/>
</dbReference>
<dbReference type="InterPro" id="IPR012318">
    <property type="entry name" value="HTH_CRP"/>
</dbReference>
<dbReference type="InterPro" id="IPR036390">
    <property type="entry name" value="WH_DNA-bd_sf"/>
</dbReference>
<evidence type="ECO:0000256" key="3">
    <source>
        <dbReference type="ARBA" id="ARBA00023163"/>
    </source>
</evidence>
<feature type="domain" description="HTH crp-type" evidence="5">
    <location>
        <begin position="155"/>
        <end position="227"/>
    </location>
</feature>
<evidence type="ECO:0000313" key="7">
    <source>
        <dbReference type="Proteomes" id="UP000236893"/>
    </source>
</evidence>
<gene>
    <name evidence="6" type="ORF">C3K47_07070</name>
</gene>
<dbReference type="SUPFAM" id="SSF51206">
    <property type="entry name" value="cAMP-binding domain-like"/>
    <property type="match status" value="1"/>
</dbReference>
<organism evidence="6 7">
    <name type="scientific">Solitalea longa</name>
    <dbReference type="NCBI Taxonomy" id="2079460"/>
    <lineage>
        <taxon>Bacteria</taxon>
        <taxon>Pseudomonadati</taxon>
        <taxon>Bacteroidota</taxon>
        <taxon>Sphingobacteriia</taxon>
        <taxon>Sphingobacteriales</taxon>
        <taxon>Sphingobacteriaceae</taxon>
        <taxon>Solitalea</taxon>
    </lineage>
</organism>
<dbReference type="Gene3D" id="2.60.120.10">
    <property type="entry name" value="Jelly Rolls"/>
    <property type="match status" value="1"/>
</dbReference>
<dbReference type="SUPFAM" id="SSF46785">
    <property type="entry name" value="Winged helix' DNA-binding domain"/>
    <property type="match status" value="1"/>
</dbReference>
<proteinExistence type="predicted"/>
<keyword evidence="3" id="KW-0804">Transcription</keyword>
<dbReference type="InterPro" id="IPR050397">
    <property type="entry name" value="Env_Response_Regulators"/>
</dbReference>
<dbReference type="GO" id="GO:0003700">
    <property type="term" value="F:DNA-binding transcription factor activity"/>
    <property type="evidence" value="ECO:0007669"/>
    <property type="project" value="TreeGrafter"/>
</dbReference>
<sequence length="237" mass="26789">MSKKHDDAFSCKNCEFRDNSVFCGLRDNELEVIDSHKGHITFNKGEEIFVEGDRPFGIYCIHKGKIKLSKHGESGKEQIVRFAKESDVLGYRALLGNEVYDCSAIALEATEVCFIPKKDFFQIFDNSPSLSLNLVKLLSSDLKRAENKLTDIAQKPVRERIAENLLVLKETFGEDEDSGCIKIILSREEIANLTGTATETAIRLLSELKTDRLIEFVGKKIKILNAKELLKRANIYN</sequence>
<dbReference type="Pfam" id="PF00027">
    <property type="entry name" value="cNMP_binding"/>
    <property type="match status" value="1"/>
</dbReference>
<dbReference type="OrthoDB" id="9127033at2"/>
<protein>
    <submittedName>
        <fullName evidence="6">Crp/Fnr family transcriptional regulator</fullName>
    </submittedName>
</protein>